<gene>
    <name evidence="1" type="ORF">E5990_05865</name>
</gene>
<sequence>MKKRYLLFASYDYAYHILRPLQREIRRQGHEVCWFLEDTCPDRLFDDEKKLVSFGEVKKYNPLAVLAAGNIVYDFFPGIKVNLLHGYNIPKRLNRPDNHYRIRGWFDIYCSQGPKNTPGFLEREKRYGFFKSYETGWCRADEFFYADAVLNLPRERKCVYYATTFTKGVSSAVEVLPVIDKLAAEKPWDWIISFHPLLNDGSLIDAYKEMASRHSNVRFLDGYKGLPTLAQADVMLCDNSSIIIEMMLADKPVVTYKNTCPGPYLIDCTDIDEIGDALERAISRPDNLIQAMRNYVAQFEAHRDGHNSERVLAAVDDFILNQKHKLRSKPLNLFRKIKLRWRVKNKYFKYLFLRK</sequence>
<keyword evidence="2" id="KW-1185">Reference proteome</keyword>
<proteinExistence type="predicted"/>
<dbReference type="EMBL" id="SSTG01000057">
    <property type="protein sequence ID" value="THG51652.1"/>
    <property type="molecule type" value="Genomic_DNA"/>
</dbReference>
<comment type="caution">
    <text evidence="1">The sequence shown here is derived from an EMBL/GenBank/DDBJ whole genome shotgun (WGS) entry which is preliminary data.</text>
</comment>
<dbReference type="Proteomes" id="UP000305401">
    <property type="component" value="Unassembled WGS sequence"/>
</dbReference>
<reference evidence="1" key="1">
    <citation type="submission" date="2019-04" db="EMBL/GenBank/DDBJ databases">
        <title>Microbes associate with the intestines of laboratory mice.</title>
        <authorList>
            <person name="Navarre W."/>
            <person name="Wong E."/>
            <person name="Huang K.C."/>
            <person name="Tropini C."/>
            <person name="Ng K."/>
            <person name="Yu B."/>
        </authorList>
    </citation>
    <scope>NUCLEOTIDE SEQUENCE</scope>
    <source>
        <strain evidence="1">NM86_A22</strain>
    </source>
</reference>
<name>A0AC61S5Z0_9BACT</name>
<organism evidence="1 2">
    <name type="scientific">Muribaculum caecicola</name>
    <dbReference type="NCBI Taxonomy" id="3038144"/>
    <lineage>
        <taxon>Bacteria</taxon>
        <taxon>Pseudomonadati</taxon>
        <taxon>Bacteroidota</taxon>
        <taxon>Bacteroidia</taxon>
        <taxon>Bacteroidales</taxon>
        <taxon>Muribaculaceae</taxon>
        <taxon>Muribaculum</taxon>
    </lineage>
</organism>
<evidence type="ECO:0000313" key="2">
    <source>
        <dbReference type="Proteomes" id="UP000305401"/>
    </source>
</evidence>
<evidence type="ECO:0000313" key="1">
    <source>
        <dbReference type="EMBL" id="THG51652.1"/>
    </source>
</evidence>
<accession>A0AC61S5Z0</accession>
<protein>
    <submittedName>
        <fullName evidence="1">CDP-glycerol--poly(Glycerophosphate) glycerophosphotransferase</fullName>
    </submittedName>
</protein>